<name>A0A0D8ZZ87_9CYAN</name>
<sequence length="807" mass="83126">MHINNSNFSRLLTVTALIMGSIFQFVSPVLAEGTTAGGKISNTATAEYNYLNNLGVNILNQAASNTVEVTVAEVAGITVFPQGVTDSTGGIVVANDLLYYDFLVSNVGNDPTRFFIPGQVTVTGPATTNSITADLDGNGTFETTIPNTGFTTGSIPANGTVKVRVGVNVGSAVTSGTSIAVRLGDTATNDGSVGTQNQPDNVDNANANEVRTIDNLDGTAGETAGVPANGEREASATQATTIAINTVTSQAFATLSKVRANYTNSNTPNNLSDDRLSYNLSLKVAATAPLNSGGKTPADLVGTSIKVDSASPVRRILVSDAIPVGTHLASVATPPVGWTVVYTTDSTSINANDALWTTVQPTNINQVTRVGFIYSSAIATGANVTGFSFQVVTNNVSTAATTATIESIAQLFGQSAGDSSANLVYDESGDQSPSNYNDDGSPGSNLPNNGVANATLQGRDTNNDNAGTGTGGEVNLFTLVLASILNGPNLRPEAAGPTDNNDDFTNASALVPANTVPGSTIDPAPVTFFNTVSIPTSTLLNDVSLVPITPANPSDLPEGTKVYLTYSTTTAAYTYSNGRFTLDSALALKLPVLGLGVPINYQVVVDLPVGTALSTDTAKGFPVPIRAFIDSIGGPLGIGGNGVFDPGETYNDTIDRVYTGFLKLFKESRILKGTGPDVKPGNETFSATGKTGASGNIIEYRVTYTNISSSQSGSNNNSILNIGGIILREDGRAGSNNWAIDNDNNGVIDTSHVSQAAKDPNGIVTYLDASVSIADALGVNVTTYIDTVAGPLQPGQSGTFAFQRKIN</sequence>
<evidence type="ECO:0000256" key="1">
    <source>
        <dbReference type="SAM" id="MobiDB-lite"/>
    </source>
</evidence>
<dbReference type="PATRIC" id="fig|1618023.3.peg.2828"/>
<evidence type="ECO:0000313" key="3">
    <source>
        <dbReference type="EMBL" id="KJH72536.1"/>
    </source>
</evidence>
<keyword evidence="4" id="KW-1185">Reference proteome</keyword>
<feature type="domain" description="DUF7925" evidence="2">
    <location>
        <begin position="252"/>
        <end position="436"/>
    </location>
</feature>
<evidence type="ECO:0000259" key="2">
    <source>
        <dbReference type="Pfam" id="PF25546"/>
    </source>
</evidence>
<dbReference type="Pfam" id="PF25546">
    <property type="entry name" value="DUF7925"/>
    <property type="match status" value="1"/>
</dbReference>
<evidence type="ECO:0000313" key="4">
    <source>
        <dbReference type="Proteomes" id="UP000032452"/>
    </source>
</evidence>
<proteinExistence type="predicted"/>
<dbReference type="AlphaFoldDB" id="A0A0D8ZZ87"/>
<dbReference type="EMBL" id="JYON01000005">
    <property type="protein sequence ID" value="KJH72536.1"/>
    <property type="molecule type" value="Genomic_DNA"/>
</dbReference>
<dbReference type="Proteomes" id="UP000032452">
    <property type="component" value="Unassembled WGS sequence"/>
</dbReference>
<dbReference type="STRING" id="1618023.UH38_06710"/>
<dbReference type="InterPro" id="IPR057685">
    <property type="entry name" value="DUF7925"/>
</dbReference>
<organism evidence="3 4">
    <name type="scientific">Aliterella atlantica CENA595</name>
    <dbReference type="NCBI Taxonomy" id="1618023"/>
    <lineage>
        <taxon>Bacteria</taxon>
        <taxon>Bacillati</taxon>
        <taxon>Cyanobacteriota</taxon>
        <taxon>Cyanophyceae</taxon>
        <taxon>Chroococcidiopsidales</taxon>
        <taxon>Aliterellaceae</taxon>
        <taxon>Aliterella</taxon>
    </lineage>
</organism>
<protein>
    <recommendedName>
        <fullName evidence="2">DUF7925 domain-containing protein</fullName>
    </recommendedName>
</protein>
<feature type="compositionally biased region" description="Low complexity" evidence="1">
    <location>
        <begin position="458"/>
        <end position="467"/>
    </location>
</feature>
<reference evidence="3 4" key="1">
    <citation type="submission" date="2015-02" db="EMBL/GenBank/DDBJ databases">
        <title>Draft genome of a novel marine cyanobacterium (Chroococcales) isolated from South Atlantic Ocean.</title>
        <authorList>
            <person name="Rigonato J."/>
            <person name="Alvarenga D.O."/>
            <person name="Branco L.H."/>
            <person name="Varani A.M."/>
            <person name="Brandini F.P."/>
            <person name="Fiore M.F."/>
        </authorList>
    </citation>
    <scope>NUCLEOTIDE SEQUENCE [LARGE SCALE GENOMIC DNA]</scope>
    <source>
        <strain evidence="3 4">CENA595</strain>
    </source>
</reference>
<comment type="caution">
    <text evidence="3">The sequence shown here is derived from an EMBL/GenBank/DDBJ whole genome shotgun (WGS) entry which is preliminary data.</text>
</comment>
<accession>A0A0D8ZZ87</accession>
<gene>
    <name evidence="3" type="ORF">UH38_06710</name>
</gene>
<feature type="compositionally biased region" description="Polar residues" evidence="1">
    <location>
        <begin position="430"/>
        <end position="456"/>
    </location>
</feature>
<feature type="region of interest" description="Disordered" evidence="1">
    <location>
        <begin position="422"/>
        <end position="470"/>
    </location>
</feature>